<dbReference type="InterPro" id="IPR016032">
    <property type="entry name" value="Sig_transdc_resp-reg_C-effctor"/>
</dbReference>
<feature type="coiled-coil region" evidence="1">
    <location>
        <begin position="422"/>
        <end position="476"/>
    </location>
</feature>
<keyword evidence="1" id="KW-0175">Coiled coil</keyword>
<dbReference type="OrthoDB" id="1090267at2"/>
<dbReference type="EMBL" id="SGIT01000002">
    <property type="protein sequence ID" value="RZF60204.1"/>
    <property type="molecule type" value="Genomic_DNA"/>
</dbReference>
<name>A0A4Q6XRX6_9SPHI</name>
<reference evidence="3 4" key="1">
    <citation type="submission" date="2019-02" db="EMBL/GenBank/DDBJ databases">
        <authorList>
            <person name="Li Y."/>
        </authorList>
    </citation>
    <scope>NUCLEOTIDE SEQUENCE [LARGE SCALE GENOMIC DNA]</scope>
    <source>
        <strain evidence="3 4">30C10-4-7</strain>
    </source>
</reference>
<evidence type="ECO:0000256" key="2">
    <source>
        <dbReference type="SAM" id="Phobius"/>
    </source>
</evidence>
<evidence type="ECO:0000313" key="3">
    <source>
        <dbReference type="EMBL" id="RZF60204.1"/>
    </source>
</evidence>
<dbReference type="AlphaFoldDB" id="A0A4Q6XRX6"/>
<evidence type="ECO:0000256" key="1">
    <source>
        <dbReference type="SAM" id="Coils"/>
    </source>
</evidence>
<sequence length="606" mass="69779">MDLKICLLVAISVVCHSIVRGQHILTSTQEVLDKVEQLQLQNRPQEIPVILEDAIQSTQSADDLAYLYAYTSSYYISQDSLLIGKKFLDLSLENAGKSKKGTSKAIAYRAKAFFNNRLNLPDSVIKNALTGLKYVESSSGDPVTKCGLNYLLYGAYSKWDDGEKMEKYIRASAKYALEAENVNLQANAANGISSMYQARYRKTPERNLIDSSFIYLNKSFALHQKNPDKVSGNTFAITCINLANYYLEFSTEEEEVKKQKAFEYLDYAEHKLEKKEALDDMLVNILGIKSSFAQKDGDLKVAEQYLLKGLGLLRSDNRNHYKLEYAVNKDLKEIALKNNDVRKALTYQQRAEDLLKKSFDEQQLFNAQKLEVQYETEKKDQQLKLLSEREAFRKKQNYLYGGIAVTLLFGLIFMFASYHFKLKYAIEREKKLAKEKEDAEHQAALELKIEREEQARLKAEQELSDLKRQQLEKEALANSLIIDHKNEMLKQIQGKIQDGGEPGDIQKLLKEEMLLRADFEDVKMQIQQLHPTFFNQLTEKAVQKLTSLDLKYCAYIYLQMTTKQIAQALHVEPQSVRMFKYRLKQKFELGKDVDLEKFLIDLTASI</sequence>
<proteinExistence type="predicted"/>
<comment type="caution">
    <text evidence="3">The sequence shown here is derived from an EMBL/GenBank/DDBJ whole genome shotgun (WGS) entry which is preliminary data.</text>
</comment>
<evidence type="ECO:0000313" key="4">
    <source>
        <dbReference type="Proteomes" id="UP000292855"/>
    </source>
</evidence>
<keyword evidence="4" id="KW-1185">Reference proteome</keyword>
<keyword evidence="2" id="KW-0812">Transmembrane</keyword>
<dbReference type="GO" id="GO:0003677">
    <property type="term" value="F:DNA binding"/>
    <property type="evidence" value="ECO:0007669"/>
    <property type="project" value="InterPro"/>
</dbReference>
<dbReference type="GO" id="GO:0006355">
    <property type="term" value="P:regulation of DNA-templated transcription"/>
    <property type="evidence" value="ECO:0007669"/>
    <property type="project" value="InterPro"/>
</dbReference>
<gene>
    <name evidence="3" type="ORF">EWE74_13925</name>
</gene>
<dbReference type="Proteomes" id="UP000292855">
    <property type="component" value="Unassembled WGS sequence"/>
</dbReference>
<evidence type="ECO:0008006" key="5">
    <source>
        <dbReference type="Google" id="ProtNLM"/>
    </source>
</evidence>
<feature type="transmembrane region" description="Helical" evidence="2">
    <location>
        <begin position="398"/>
        <end position="420"/>
    </location>
</feature>
<organism evidence="3 4">
    <name type="scientific">Sphingobacterium corticibacterium</name>
    <dbReference type="NCBI Taxonomy" id="2484746"/>
    <lineage>
        <taxon>Bacteria</taxon>
        <taxon>Pseudomonadati</taxon>
        <taxon>Bacteroidota</taxon>
        <taxon>Sphingobacteriia</taxon>
        <taxon>Sphingobacteriales</taxon>
        <taxon>Sphingobacteriaceae</taxon>
        <taxon>Sphingobacterium</taxon>
    </lineage>
</organism>
<dbReference type="InterPro" id="IPR036388">
    <property type="entry name" value="WH-like_DNA-bd_sf"/>
</dbReference>
<dbReference type="RefSeq" id="WP_130142122.1">
    <property type="nucleotide sequence ID" value="NZ_SGIT01000002.1"/>
</dbReference>
<protein>
    <recommendedName>
        <fullName evidence="5">HTH luxR-type domain-containing protein</fullName>
    </recommendedName>
</protein>
<dbReference type="SUPFAM" id="SSF46894">
    <property type="entry name" value="C-terminal effector domain of the bipartite response regulators"/>
    <property type="match status" value="1"/>
</dbReference>
<accession>A0A4Q6XRX6</accession>
<keyword evidence="2" id="KW-0472">Membrane</keyword>
<dbReference type="Gene3D" id="1.10.10.10">
    <property type="entry name" value="Winged helix-like DNA-binding domain superfamily/Winged helix DNA-binding domain"/>
    <property type="match status" value="1"/>
</dbReference>
<keyword evidence="2" id="KW-1133">Transmembrane helix</keyword>